<dbReference type="Proteomes" id="UP000008854">
    <property type="component" value="Unassembled WGS sequence"/>
</dbReference>
<protein>
    <submittedName>
        <fullName evidence="5">BACK domain-containing protein</fullName>
    </submittedName>
</protein>
<dbReference type="InterPro" id="IPR011705">
    <property type="entry name" value="BACK"/>
</dbReference>
<reference evidence="5" key="2">
    <citation type="submission" date="2019-11" db="UniProtKB">
        <authorList>
            <consortium name="WormBaseParasite"/>
        </authorList>
    </citation>
    <scope>IDENTIFICATION</scope>
    <source>
        <strain evidence="5">Puerto Rican</strain>
    </source>
</reference>
<feature type="domain" description="BACK" evidence="3">
    <location>
        <begin position="140"/>
        <end position="245"/>
    </location>
</feature>
<name>A0A5K4FB65_SCHMA</name>
<evidence type="ECO:0000256" key="1">
    <source>
        <dbReference type="ARBA" id="ARBA00022441"/>
    </source>
</evidence>
<dbReference type="WBParaSite" id="Smp_343010.1">
    <property type="protein sequence ID" value="Smp_343010.1"/>
    <property type="gene ID" value="Smp_343010"/>
</dbReference>
<dbReference type="SMART" id="SM00612">
    <property type="entry name" value="Kelch"/>
    <property type="match status" value="6"/>
</dbReference>
<dbReference type="AlphaFoldDB" id="A0A5K4FB65"/>
<organism evidence="4 5">
    <name type="scientific">Schistosoma mansoni</name>
    <name type="common">Blood fluke</name>
    <dbReference type="NCBI Taxonomy" id="6183"/>
    <lineage>
        <taxon>Eukaryota</taxon>
        <taxon>Metazoa</taxon>
        <taxon>Spiralia</taxon>
        <taxon>Lophotrochozoa</taxon>
        <taxon>Platyhelminthes</taxon>
        <taxon>Trematoda</taxon>
        <taxon>Digenea</taxon>
        <taxon>Strigeidida</taxon>
        <taxon>Schistosomatoidea</taxon>
        <taxon>Schistosomatidae</taxon>
        <taxon>Schistosoma</taxon>
    </lineage>
</organism>
<dbReference type="CDD" id="cd14733">
    <property type="entry name" value="BACK"/>
    <property type="match status" value="1"/>
</dbReference>
<dbReference type="PRINTS" id="PR00501">
    <property type="entry name" value="KELCHREPEAT"/>
</dbReference>
<reference evidence="4" key="1">
    <citation type="journal article" date="2012" name="PLoS Negl. Trop. Dis.">
        <title>A systematically improved high quality genome and transcriptome of the human blood fluke Schistosoma mansoni.</title>
        <authorList>
            <person name="Protasio A.V."/>
            <person name="Tsai I.J."/>
            <person name="Babbage A."/>
            <person name="Nichol S."/>
            <person name="Hunt M."/>
            <person name="Aslett M.A."/>
            <person name="De Silva N."/>
            <person name="Velarde G.S."/>
            <person name="Anderson T.J."/>
            <person name="Clark R.C."/>
            <person name="Davidson C."/>
            <person name="Dillon G.P."/>
            <person name="Holroyd N.E."/>
            <person name="LoVerde P.T."/>
            <person name="Lloyd C."/>
            <person name="McQuillan J."/>
            <person name="Oliveira G."/>
            <person name="Otto T.D."/>
            <person name="Parker-Manuel S.J."/>
            <person name="Quail M.A."/>
            <person name="Wilson R.A."/>
            <person name="Zerlotini A."/>
            <person name="Dunne D.W."/>
            <person name="Berriman M."/>
        </authorList>
    </citation>
    <scope>NUCLEOTIDE SEQUENCE [LARGE SCALE GENOMIC DNA]</scope>
    <source>
        <strain evidence="4">Puerto Rican</strain>
    </source>
</reference>
<proteinExistence type="predicted"/>
<dbReference type="Pfam" id="PF07707">
    <property type="entry name" value="BACK"/>
    <property type="match status" value="1"/>
</dbReference>
<sequence length="601" mass="70378">MSDCFFISTLPEYLLDRKLIINNNHIHSINGYKLAKSSIIFKNQLIKLRQIELKNDPLHLNSLSNLKLQPFIIHYSNIYALECLLSFIHCNEETRYQLLYNNIQLSTIYSLLKVGLYFQIYEFTNDCLDIVQSKLNIENCLNFWKISKKKLFFKKISKFYKIIFNYLLIHFNEINKTKNFLKLNLIELKILLKNDLLNCLNEKYLFNIIIKWINYKKIERELYIYDLLTCLRLGRLSNEDLNDLSKHPIIQKMWNSCNHLLLMARSPNKELIPYLDSSLTSRLEDEMELYTYLHKPRFPYTAIFVIGGWEGNVEYSYLGPSKVIQVYNSRADSWRRDKLTLNVGHAYSGCVLHKTQIYIIGGYVPSGPTQTLKVFELRNLKWKILSPMHEKRNYVCACSLNNYIYAIGGHNGKIRLRSVERYDIEQKQWFFVSPMHQVRSDAGAHSFSGYIYVVGGFDGDHFHDSVEMYDPRTDQWSLVAPMNSIRSGVSVIVYDHYLYAIGGNDGSQRLRTVERYNPNTNRWQMMPSMIHKRSNFCVTTLDEMIYVIGGWNDETNSTISSVERWSPNSSTHWEPVRELHIPASASCCCTVTGINLLLNFI</sequence>
<dbReference type="SUPFAM" id="SSF117281">
    <property type="entry name" value="Kelch motif"/>
    <property type="match status" value="1"/>
</dbReference>
<dbReference type="SMART" id="SM00875">
    <property type="entry name" value="BACK"/>
    <property type="match status" value="1"/>
</dbReference>
<dbReference type="STRING" id="6183.A0A5K4FB65"/>
<evidence type="ECO:0000313" key="4">
    <source>
        <dbReference type="Proteomes" id="UP000008854"/>
    </source>
</evidence>
<evidence type="ECO:0000259" key="3">
    <source>
        <dbReference type="SMART" id="SM00875"/>
    </source>
</evidence>
<dbReference type="InterPro" id="IPR017096">
    <property type="entry name" value="BTB-kelch_protein"/>
</dbReference>
<evidence type="ECO:0000313" key="5">
    <source>
        <dbReference type="WBParaSite" id="Smp_343010.1"/>
    </source>
</evidence>
<dbReference type="Gene3D" id="2.120.10.80">
    <property type="entry name" value="Kelch-type beta propeller"/>
    <property type="match status" value="2"/>
</dbReference>
<accession>A0A5K4FB65</accession>
<dbReference type="Pfam" id="PF24681">
    <property type="entry name" value="Kelch_KLHDC2_KLHL20_DRC7"/>
    <property type="match status" value="1"/>
</dbReference>
<dbReference type="InterPro" id="IPR015915">
    <property type="entry name" value="Kelch-typ_b-propeller"/>
</dbReference>
<keyword evidence="1" id="KW-0880">Kelch repeat</keyword>
<keyword evidence="2" id="KW-0677">Repeat</keyword>
<evidence type="ECO:0000256" key="2">
    <source>
        <dbReference type="ARBA" id="ARBA00022737"/>
    </source>
</evidence>
<keyword evidence="4" id="KW-1185">Reference proteome</keyword>
<dbReference type="InParanoid" id="A0A5K4FB65"/>
<dbReference type="PIRSF" id="PIRSF037037">
    <property type="entry name" value="Kelch-like_protein_gigaxonin"/>
    <property type="match status" value="1"/>
</dbReference>
<dbReference type="Gene3D" id="1.25.40.420">
    <property type="match status" value="1"/>
</dbReference>
<dbReference type="PANTHER" id="PTHR45632:SF3">
    <property type="entry name" value="KELCH-LIKE PROTEIN 32"/>
    <property type="match status" value="1"/>
</dbReference>
<dbReference type="PANTHER" id="PTHR45632">
    <property type="entry name" value="LD33804P"/>
    <property type="match status" value="1"/>
</dbReference>
<dbReference type="InterPro" id="IPR006652">
    <property type="entry name" value="Kelch_1"/>
</dbReference>